<accession>A0ABS2SQX4</accession>
<comment type="caution">
    <text evidence="1">The sequence shown here is derived from an EMBL/GenBank/DDBJ whole genome shotgun (WGS) entry which is preliminary data.</text>
</comment>
<gene>
    <name evidence="1" type="ORF">JOC54_001153</name>
</gene>
<organism evidence="1 2">
    <name type="scientific">Shouchella xiaoxiensis</name>
    <dbReference type="NCBI Taxonomy" id="766895"/>
    <lineage>
        <taxon>Bacteria</taxon>
        <taxon>Bacillati</taxon>
        <taxon>Bacillota</taxon>
        <taxon>Bacilli</taxon>
        <taxon>Bacillales</taxon>
        <taxon>Bacillaceae</taxon>
        <taxon>Shouchella</taxon>
    </lineage>
</organism>
<evidence type="ECO:0000313" key="1">
    <source>
        <dbReference type="EMBL" id="MBM7837922.1"/>
    </source>
</evidence>
<reference evidence="1" key="1">
    <citation type="submission" date="2021-01" db="EMBL/GenBank/DDBJ databases">
        <title>Genomic Encyclopedia of Type Strains, Phase IV (KMG-IV): sequencing the most valuable type-strain genomes for metagenomic binning, comparative biology and taxonomic classification.</title>
        <authorList>
            <person name="Goeker M."/>
        </authorList>
    </citation>
    <scope>NUCLEOTIDE SEQUENCE</scope>
    <source>
        <strain evidence="1">DSM 21943</strain>
    </source>
</reference>
<dbReference type="Proteomes" id="UP001179280">
    <property type="component" value="Unassembled WGS sequence"/>
</dbReference>
<proteinExistence type="predicted"/>
<keyword evidence="2" id="KW-1185">Reference proteome</keyword>
<protein>
    <recommendedName>
        <fullName evidence="3">Transposase</fullName>
    </recommendedName>
</protein>
<name>A0ABS2SQX4_9BACI</name>
<evidence type="ECO:0008006" key="3">
    <source>
        <dbReference type="Google" id="ProtNLM"/>
    </source>
</evidence>
<evidence type="ECO:0000313" key="2">
    <source>
        <dbReference type="Proteomes" id="UP001179280"/>
    </source>
</evidence>
<sequence length="37" mass="4068">MPVLIRTKHGMIDLNFLIPLFKKGPVAESVRSALSTS</sequence>
<dbReference type="EMBL" id="JAFBCV010000003">
    <property type="protein sequence ID" value="MBM7837922.1"/>
    <property type="molecule type" value="Genomic_DNA"/>
</dbReference>